<proteinExistence type="predicted"/>
<organism evidence="2">
    <name type="scientific">Oceaniferula spumae</name>
    <dbReference type="NCBI Taxonomy" id="2979115"/>
    <lineage>
        <taxon>Bacteria</taxon>
        <taxon>Pseudomonadati</taxon>
        <taxon>Verrucomicrobiota</taxon>
        <taxon>Verrucomicrobiia</taxon>
        <taxon>Verrucomicrobiales</taxon>
        <taxon>Verrucomicrobiaceae</taxon>
        <taxon>Oceaniferula</taxon>
    </lineage>
</organism>
<accession>A0AAT9FPL2</accession>
<evidence type="ECO:0000259" key="1">
    <source>
        <dbReference type="Pfam" id="PF13472"/>
    </source>
</evidence>
<reference evidence="2" key="1">
    <citation type="submission" date="2024-07" db="EMBL/GenBank/DDBJ databases">
        <title>Complete genome sequence of Verrucomicrobiaceae bacterium NT6N.</title>
        <authorList>
            <person name="Huang C."/>
            <person name="Takami H."/>
            <person name="Hamasaki K."/>
        </authorList>
    </citation>
    <scope>NUCLEOTIDE SEQUENCE</scope>
    <source>
        <strain evidence="2">NT6N</strain>
    </source>
</reference>
<dbReference type="Pfam" id="PF13472">
    <property type="entry name" value="Lipase_GDSL_2"/>
    <property type="match status" value="1"/>
</dbReference>
<dbReference type="InterPro" id="IPR051532">
    <property type="entry name" value="Ester_Hydrolysis_Enzymes"/>
</dbReference>
<dbReference type="CDD" id="cd01822">
    <property type="entry name" value="Lysophospholipase_L1_like"/>
    <property type="match status" value="1"/>
</dbReference>
<dbReference type="PANTHER" id="PTHR30383:SF24">
    <property type="entry name" value="THIOESTERASE 1_PROTEASE 1_LYSOPHOSPHOLIPASE L1"/>
    <property type="match status" value="1"/>
</dbReference>
<gene>
    <name evidence="2" type="ORF">NT6N_29480</name>
</gene>
<sequence length="219" mass="23265">MIHLFPRSSLFFALITGLVLGLASVITVQAQDQATRVVFLGDSITAGYGLKKSEAYPAIIQKLAKADGHDIKVINAGLSGDTTSGGVRRIAVLAKQPIDLLVIALGGNDGLRGIPAKVSGENLASIIDIVRKKHPKAQILLTGMQMPENMGKNYTESFRKVFGEVAAQKNVTTLPFLLEGVAADKNLNLPDGIHPNVKGQAIVAAHVYKAVLPLLKKVE</sequence>
<feature type="domain" description="SGNH hydrolase-type esterase" evidence="1">
    <location>
        <begin position="39"/>
        <end position="202"/>
    </location>
</feature>
<dbReference type="KEGG" id="osu:NT6N_29480"/>
<protein>
    <recommendedName>
        <fullName evidence="1">SGNH hydrolase-type esterase domain-containing protein</fullName>
    </recommendedName>
</protein>
<dbReference type="Gene3D" id="3.40.50.1110">
    <property type="entry name" value="SGNH hydrolase"/>
    <property type="match status" value="1"/>
</dbReference>
<dbReference type="AlphaFoldDB" id="A0AAT9FPL2"/>
<dbReference type="InterPro" id="IPR036514">
    <property type="entry name" value="SGNH_hydro_sf"/>
</dbReference>
<evidence type="ECO:0000313" key="2">
    <source>
        <dbReference type="EMBL" id="BDS07908.1"/>
    </source>
</evidence>
<dbReference type="EMBL" id="AP026866">
    <property type="protein sequence ID" value="BDS07908.1"/>
    <property type="molecule type" value="Genomic_DNA"/>
</dbReference>
<name>A0AAT9FPL2_9BACT</name>
<dbReference type="SUPFAM" id="SSF52266">
    <property type="entry name" value="SGNH hydrolase"/>
    <property type="match status" value="1"/>
</dbReference>
<dbReference type="PANTHER" id="PTHR30383">
    <property type="entry name" value="THIOESTERASE 1/PROTEASE 1/LYSOPHOSPHOLIPASE L1"/>
    <property type="match status" value="1"/>
</dbReference>
<dbReference type="InterPro" id="IPR013830">
    <property type="entry name" value="SGNH_hydro"/>
</dbReference>
<dbReference type="GO" id="GO:0004622">
    <property type="term" value="F:phosphatidylcholine lysophospholipase activity"/>
    <property type="evidence" value="ECO:0007669"/>
    <property type="project" value="TreeGrafter"/>
</dbReference>